<proteinExistence type="predicted"/>
<dbReference type="Proteomes" id="UP000774935">
    <property type="component" value="Unassembled WGS sequence"/>
</dbReference>
<accession>A0ABS6XFX0</accession>
<protein>
    <submittedName>
        <fullName evidence="1">Uncharacterized protein</fullName>
    </submittedName>
</protein>
<dbReference type="EMBL" id="JAHWXQ010000007">
    <property type="protein sequence ID" value="MBW3366880.1"/>
    <property type="molecule type" value="Genomic_DNA"/>
</dbReference>
<name>A0ABS6XFX0_9BACT</name>
<dbReference type="RefSeq" id="WP_199111623.1">
    <property type="nucleotide sequence ID" value="NZ_JAHWXQ010000007.1"/>
</dbReference>
<keyword evidence="2" id="KW-1185">Reference proteome</keyword>
<comment type="caution">
    <text evidence="1">The sequence shown here is derived from an EMBL/GenBank/DDBJ whole genome shotgun (WGS) entry which is preliminary data.</text>
</comment>
<gene>
    <name evidence="1" type="ORF">KYK27_17605</name>
</gene>
<evidence type="ECO:0000313" key="1">
    <source>
        <dbReference type="EMBL" id="MBW3366880.1"/>
    </source>
</evidence>
<reference evidence="1 2" key="1">
    <citation type="submission" date="2021-07" db="EMBL/GenBank/DDBJ databases">
        <authorList>
            <person name="Kim M.K."/>
        </authorList>
    </citation>
    <scope>NUCLEOTIDE SEQUENCE [LARGE SCALE GENOMIC DNA]</scope>
    <source>
        <strain evidence="1 2">HLY7-15</strain>
    </source>
</reference>
<sequence length="205" mass="22653">MSGLQADELSSEFLKNFLPETIFLVDGEMTVPAPARQETIKPEQPTIVEPVAAAKPEAHIKDIPKLPEIPKEVTAPPKYKTIGENRKGVAVLVTMPDEAFMHLPQLGFLQKILTAIGLQPADVAYVNNLTGANAVFEDLQQTLQVNYIISFASRVESNLPHDKFTLYNPVMLGAVPIVFSHSLADLEHDQDKKKLLWGALQKTFL</sequence>
<evidence type="ECO:0000313" key="2">
    <source>
        <dbReference type="Proteomes" id="UP000774935"/>
    </source>
</evidence>
<organism evidence="1 2">
    <name type="scientific">Pontibacter populi</name>
    <dbReference type="NCBI Taxonomy" id="890055"/>
    <lineage>
        <taxon>Bacteria</taxon>
        <taxon>Pseudomonadati</taxon>
        <taxon>Bacteroidota</taxon>
        <taxon>Cytophagia</taxon>
        <taxon>Cytophagales</taxon>
        <taxon>Hymenobacteraceae</taxon>
        <taxon>Pontibacter</taxon>
    </lineage>
</organism>